<evidence type="ECO:0000259" key="1">
    <source>
        <dbReference type="PROSITE" id="PS51186"/>
    </source>
</evidence>
<sequence>MLPDWLKPKGAFTRVEVDVTFLVAAHSRPWPFLPDGISIRRVHNPDITFYRHLYEGVGAEYCWWMRRVMPDDRLAAILSKDTLHVMLLQNEAGESLGFYELDLEDSRDAHLAYFGLLPSALGKGLGGKLLDCAIAHAFSSGAACVRVNTCTQDHPRALPNYLRAGFEITHVEHECWNVPVELLPERLRDSAS</sequence>
<dbReference type="EMBL" id="BJUZ01000002">
    <property type="protein sequence ID" value="GEK94288.1"/>
    <property type="molecule type" value="Genomic_DNA"/>
</dbReference>
<evidence type="ECO:0000313" key="2">
    <source>
        <dbReference type="EMBL" id="GEK94288.1"/>
    </source>
</evidence>
<gene>
    <name evidence="2" type="ORF">GWA01_20580</name>
</gene>
<dbReference type="Gene3D" id="3.40.630.30">
    <property type="match status" value="1"/>
</dbReference>
<reference evidence="2 3" key="1">
    <citation type="submission" date="2019-07" db="EMBL/GenBank/DDBJ databases">
        <title>Whole genome shotgun sequence of Gluconobacter wancherniae NBRC 103581.</title>
        <authorList>
            <person name="Hosoyama A."/>
            <person name="Uohara A."/>
            <person name="Ohji S."/>
            <person name="Ichikawa N."/>
        </authorList>
    </citation>
    <scope>NUCLEOTIDE SEQUENCE [LARGE SCALE GENOMIC DNA]</scope>
    <source>
        <strain evidence="2 3">NBRC 103581</strain>
    </source>
</reference>
<dbReference type="InterPro" id="IPR000182">
    <property type="entry name" value="GNAT_dom"/>
</dbReference>
<dbReference type="Pfam" id="PF00583">
    <property type="entry name" value="Acetyltransf_1"/>
    <property type="match status" value="1"/>
</dbReference>
<dbReference type="PROSITE" id="PS51186">
    <property type="entry name" value="GNAT"/>
    <property type="match status" value="1"/>
</dbReference>
<comment type="caution">
    <text evidence="2">The sequence shown here is derived from an EMBL/GenBank/DDBJ whole genome shotgun (WGS) entry which is preliminary data.</text>
</comment>
<proteinExistence type="predicted"/>
<protein>
    <recommendedName>
        <fullName evidence="1">N-acetyltransferase domain-containing protein</fullName>
    </recommendedName>
</protein>
<dbReference type="GO" id="GO:0016747">
    <property type="term" value="F:acyltransferase activity, transferring groups other than amino-acyl groups"/>
    <property type="evidence" value="ECO:0007669"/>
    <property type="project" value="InterPro"/>
</dbReference>
<feature type="domain" description="N-acetyltransferase" evidence="1">
    <location>
        <begin position="37"/>
        <end position="189"/>
    </location>
</feature>
<name>A0A511B1K1_9PROT</name>
<dbReference type="OrthoDB" id="275336at2"/>
<dbReference type="Proteomes" id="UP000321230">
    <property type="component" value="Unassembled WGS sequence"/>
</dbReference>
<keyword evidence="3" id="KW-1185">Reference proteome</keyword>
<accession>A0A511B1K1</accession>
<dbReference type="SUPFAM" id="SSF55729">
    <property type="entry name" value="Acyl-CoA N-acyltransferases (Nat)"/>
    <property type="match status" value="1"/>
</dbReference>
<evidence type="ECO:0000313" key="3">
    <source>
        <dbReference type="Proteomes" id="UP000321230"/>
    </source>
</evidence>
<organism evidence="2 3">
    <name type="scientific">Gluconobacter wancherniae NBRC 103581</name>
    <dbReference type="NCBI Taxonomy" id="656744"/>
    <lineage>
        <taxon>Bacteria</taxon>
        <taxon>Pseudomonadati</taxon>
        <taxon>Pseudomonadota</taxon>
        <taxon>Alphaproteobacteria</taxon>
        <taxon>Acetobacterales</taxon>
        <taxon>Acetobacteraceae</taxon>
        <taxon>Gluconobacter</taxon>
    </lineage>
</organism>
<dbReference type="InterPro" id="IPR016181">
    <property type="entry name" value="Acyl_CoA_acyltransferase"/>
</dbReference>
<dbReference type="AlphaFoldDB" id="A0A511B1K1"/>